<dbReference type="PANTHER" id="PTHR47652:SF3">
    <property type="entry name" value="MITOCHONDRIAL IMPORT INNER MEMBRANE TRANSLOCASE SUBUNIT TIM44"/>
    <property type="match status" value="1"/>
</dbReference>
<accession>A0A7N0VN18</accession>
<feature type="region of interest" description="Disordered" evidence="5">
    <location>
        <begin position="57"/>
        <end position="88"/>
    </location>
</feature>
<reference evidence="9" key="1">
    <citation type="submission" date="2021-01" db="UniProtKB">
        <authorList>
            <consortium name="EnsemblPlants"/>
        </authorList>
    </citation>
    <scope>IDENTIFICATION</scope>
</reference>
<dbReference type="PANTHER" id="PTHR47652">
    <property type="entry name" value="MITOCHONDRIAL IMPORT INNER MEMBRANE TRANSLOCASE SUBUNIT TIM44"/>
    <property type="match status" value="1"/>
</dbReference>
<dbReference type="EnsemblPlants" id="Kaladp1319s0035.1.v1.1">
    <property type="protein sequence ID" value="Kaladp1319s0035.1.v1.1"/>
    <property type="gene ID" value="Kaladp1319s0035.v1.1"/>
</dbReference>
<organism evidence="9 10">
    <name type="scientific">Kalanchoe fedtschenkoi</name>
    <name type="common">Lavender scallops</name>
    <name type="synonym">South American air plant</name>
    <dbReference type="NCBI Taxonomy" id="63787"/>
    <lineage>
        <taxon>Eukaryota</taxon>
        <taxon>Viridiplantae</taxon>
        <taxon>Streptophyta</taxon>
        <taxon>Embryophyta</taxon>
        <taxon>Tracheophyta</taxon>
        <taxon>Spermatophyta</taxon>
        <taxon>Magnoliopsida</taxon>
        <taxon>eudicotyledons</taxon>
        <taxon>Gunneridae</taxon>
        <taxon>Pentapetalae</taxon>
        <taxon>Saxifragales</taxon>
        <taxon>Crassulaceae</taxon>
        <taxon>Kalanchoe</taxon>
    </lineage>
</organism>
<evidence type="ECO:0000256" key="6">
    <source>
        <dbReference type="SAM" id="Phobius"/>
    </source>
</evidence>
<keyword evidence="4 6" id="KW-0472">Membrane</keyword>
<feature type="transmembrane region" description="Helical" evidence="6">
    <location>
        <begin position="274"/>
        <end position="297"/>
    </location>
</feature>
<feature type="transmembrane region" description="Helical" evidence="6">
    <location>
        <begin position="317"/>
        <end position="336"/>
    </location>
</feature>
<dbReference type="Gramene" id="Kaladp1319s0035.1.v1.1">
    <property type="protein sequence ID" value="Kaladp1319s0035.1.v1.1"/>
    <property type="gene ID" value="Kaladp1319s0035.v1.1"/>
</dbReference>
<name>A0A7N0VN18_KALFE</name>
<proteinExistence type="predicted"/>
<evidence type="ECO:0000256" key="1">
    <source>
        <dbReference type="ARBA" id="ARBA00004370"/>
    </source>
</evidence>
<sequence>MMNILALVLVATSLAAAGVWSPPASGTTQKHEGSDEVIVKEGHRVIVVEYEKEQAGVGNTKVSISPPHEDEQPQRLEGEEDAKEHGGGGVKEVICDAFGKCKHVITSVVGGGKKTVSDMAEEVGDNVAQKGYELKEGAREAAGKADDLKQGAEKAVAGAKDEGADMVKEGAQSVAHKARKGTDKAKEAVHSAKQTVTSLGKNMTDQARSKVKQGVEVAEEAMDTVADKAKAGAEMVKEEGKQELREIYDLGKQLVQHIWSYLAWGRTLDSVMGLLHLIGFCMAYGMAVWVTFVSSNVMSRALPRQQFGVLQSKIYPVYFRAMAYSVGMSLLGHLLGQRRRLWSDKAEMFQGYNLGLALGMVMINLHYLEPRASKVMFERMKEEKEEGRGRDPYLVPESTRTTEPDVTVAGQQDKPVPNDKSQDRIFILSQKLKKLNSHSSLVNVVSLMSLTWHLVYLSQRVNACR</sequence>
<dbReference type="InterPro" id="IPR025423">
    <property type="entry name" value="TMEM205-like"/>
</dbReference>
<feature type="compositionally biased region" description="Basic and acidic residues" evidence="5">
    <location>
        <begin position="67"/>
        <end position="86"/>
    </location>
</feature>
<dbReference type="Proteomes" id="UP000594263">
    <property type="component" value="Unplaced"/>
</dbReference>
<comment type="subcellular location">
    <subcellularLocation>
        <location evidence="1">Membrane</location>
    </subcellularLocation>
</comment>
<keyword evidence="3 6" id="KW-1133">Transmembrane helix</keyword>
<dbReference type="AlphaFoldDB" id="A0A7N0VN18"/>
<keyword evidence="2 6" id="KW-0812">Transmembrane</keyword>
<feature type="region of interest" description="Disordered" evidence="5">
    <location>
        <begin position="383"/>
        <end position="420"/>
    </location>
</feature>
<feature type="transmembrane region" description="Helical" evidence="6">
    <location>
        <begin position="348"/>
        <end position="368"/>
    </location>
</feature>
<dbReference type="Pfam" id="PF13664">
    <property type="entry name" value="DUF4149"/>
    <property type="match status" value="1"/>
</dbReference>
<evidence type="ECO:0000313" key="10">
    <source>
        <dbReference type="Proteomes" id="UP000594263"/>
    </source>
</evidence>
<evidence type="ECO:0000256" key="5">
    <source>
        <dbReference type="SAM" id="MobiDB-lite"/>
    </source>
</evidence>
<feature type="signal peptide" evidence="7">
    <location>
        <begin position="1"/>
        <end position="17"/>
    </location>
</feature>
<keyword evidence="10" id="KW-1185">Reference proteome</keyword>
<evidence type="ECO:0000256" key="2">
    <source>
        <dbReference type="ARBA" id="ARBA00022692"/>
    </source>
</evidence>
<dbReference type="OMA" id="AYGTCVW"/>
<evidence type="ECO:0000256" key="7">
    <source>
        <dbReference type="SAM" id="SignalP"/>
    </source>
</evidence>
<evidence type="ECO:0000256" key="3">
    <source>
        <dbReference type="ARBA" id="ARBA00022989"/>
    </source>
</evidence>
<evidence type="ECO:0000313" key="9">
    <source>
        <dbReference type="EnsemblPlants" id="Kaladp1319s0035.1.v1.1"/>
    </source>
</evidence>
<keyword evidence="7" id="KW-0732">Signal</keyword>
<protein>
    <recommendedName>
        <fullName evidence="8">TMEM205-like domain-containing protein</fullName>
    </recommendedName>
</protein>
<dbReference type="GO" id="GO:0016020">
    <property type="term" value="C:membrane"/>
    <property type="evidence" value="ECO:0007669"/>
    <property type="project" value="UniProtKB-SubCell"/>
</dbReference>
<feature type="chain" id="PRO_5029463798" description="TMEM205-like domain-containing protein" evidence="7">
    <location>
        <begin position="18"/>
        <end position="465"/>
    </location>
</feature>
<evidence type="ECO:0000259" key="8">
    <source>
        <dbReference type="Pfam" id="PF13664"/>
    </source>
</evidence>
<evidence type="ECO:0000256" key="4">
    <source>
        <dbReference type="ARBA" id="ARBA00023136"/>
    </source>
</evidence>
<feature type="domain" description="TMEM205-like" evidence="8">
    <location>
        <begin position="282"/>
        <end position="380"/>
    </location>
</feature>